<dbReference type="Gene3D" id="1.20.5.110">
    <property type="match status" value="1"/>
</dbReference>
<evidence type="ECO:0000313" key="6">
    <source>
        <dbReference type="EMBL" id="KAL3234489.1"/>
    </source>
</evidence>
<evidence type="ECO:0000256" key="3">
    <source>
        <dbReference type="ARBA" id="ARBA00023054"/>
    </source>
</evidence>
<reference evidence="6 7" key="1">
    <citation type="submission" date="2024-05" db="EMBL/GenBank/DDBJ databases">
        <title>Long read based assembly of the Candida bracarensis genome reveals expanded adhesin content.</title>
        <authorList>
            <person name="Marcet-Houben M."/>
            <person name="Ksiezopolska E."/>
            <person name="Gabaldon T."/>
        </authorList>
    </citation>
    <scope>NUCLEOTIDE SEQUENCE [LARGE SCALE GENOMIC DNA]</scope>
    <source>
        <strain evidence="6 7">CBM6</strain>
    </source>
</reference>
<proteinExistence type="inferred from homology"/>
<evidence type="ECO:0000259" key="5">
    <source>
        <dbReference type="Pfam" id="PF02463"/>
    </source>
</evidence>
<name>A0ABR4NZ91_9SACH</name>
<feature type="coiled-coil region" evidence="4">
    <location>
        <begin position="668"/>
        <end position="747"/>
    </location>
</feature>
<gene>
    <name evidence="6" type="ORF">RNJ44_03251</name>
</gene>
<feature type="coiled-coil region" evidence="4">
    <location>
        <begin position="805"/>
        <end position="839"/>
    </location>
</feature>
<keyword evidence="7" id="KW-1185">Reference proteome</keyword>
<comment type="similarity">
    <text evidence="1">Belongs to the SMC family. SMC5 subfamily.</text>
</comment>
<evidence type="ECO:0000256" key="2">
    <source>
        <dbReference type="ARBA" id="ARBA00018687"/>
    </source>
</evidence>
<dbReference type="PANTHER" id="PTHR45916">
    <property type="entry name" value="STRUCTURAL MAINTENANCE OF CHROMOSOMES PROTEIN 5"/>
    <property type="match status" value="1"/>
</dbReference>
<dbReference type="Gene3D" id="3.40.50.300">
    <property type="entry name" value="P-loop containing nucleotide triphosphate hydrolases"/>
    <property type="match status" value="2"/>
</dbReference>
<accession>A0ABR4NZ91</accession>
<feature type="coiled-coil region" evidence="4">
    <location>
        <begin position="243"/>
        <end position="358"/>
    </location>
</feature>
<dbReference type="SUPFAM" id="SSF52540">
    <property type="entry name" value="P-loop containing nucleoside triphosphate hydrolases"/>
    <property type="match status" value="2"/>
</dbReference>
<evidence type="ECO:0000313" key="7">
    <source>
        <dbReference type="Proteomes" id="UP001623330"/>
    </source>
</evidence>
<protein>
    <recommendedName>
        <fullName evidence="2">Structural maintenance of chromosomes protein 5</fullName>
    </recommendedName>
</protein>
<dbReference type="Proteomes" id="UP001623330">
    <property type="component" value="Unassembled WGS sequence"/>
</dbReference>
<dbReference type="EMBL" id="JBEVYD010000003">
    <property type="protein sequence ID" value="KAL3234489.1"/>
    <property type="molecule type" value="Genomic_DNA"/>
</dbReference>
<dbReference type="InterPro" id="IPR003395">
    <property type="entry name" value="RecF/RecN/SMC_N"/>
</dbReference>
<dbReference type="InterPro" id="IPR027417">
    <property type="entry name" value="P-loop_NTPase"/>
</dbReference>
<evidence type="ECO:0000256" key="4">
    <source>
        <dbReference type="SAM" id="Coils"/>
    </source>
</evidence>
<sequence>MPTIDLASYVENIDDDQPIRKKLKLRAVNYDDFKPGSIIKMKLQNFVTYSYTEFQLSPSLNMIIGPNGSGKSTFVCAVCLGLAGKPEYIGRSKQVEDFIKNGCDSSTIEIYLKDDNQLDLEFMGSGSHRIRSGSNYDGLLKITRTLEKRVKIGNTTEKRKRQEYMVNDVAVSETNVRNLINKFNIQLDNLCQFLSQERVEEFAKLKPEKLLDETIRSIDFSLLELLEDLKQLQVSEIDITKEIQSNTENLRKLKNEEQTYQEEVKLINEYQKTLDDLEIHRKLLPYLKIQDHREKLKVYKQRVEQARRLYQKFQVERRPYNELSAAVESKETDFQEQIRNLENERAKKARKIQVANSDLNAMREDVEKRKLQIDYYASRSEKLREKIHLKSEEIGHIKAQINSLEAPDPELIKELDQSRTKLIENESVLNSEIDDIDTQLSSLNHNSNLIQRKISEKKQSMNSTDNIHLLDYLNDKELKKAVLYLRSEADAKNSVLEPPVLTISAIHKDFAPYIAQCIDYNTSKAFTLLNDTAYNTYGRELLKRFTANTRQLTRRVNRPPMSKEELRKLGFEGYLSDFIKGDKNVIQMLCEFQGIDQIPVSRKRFTAQQLDKLTTTASGKQPIFRKIIHGNSMLNIRYSSASNQLYSVEVIIKPTNLYQGYIISPDEKLRIQNDIKDYSNQLENIRNDMNKISDKKAQLKLKLNEVATEMSDVNKRNQYMNNLKKQKSRLEESLRLETDRIEELKRDIKKDTAPKIQQVRNKLSQTLLKEIESTQKLSRLSKELQSSQSALLRIKMAYFDHMNKKSILRDIVQSFEDKKQELRNNYDELKNSYKSLRDTEEYKQWRSEIDKYDKDTKDGLNDVAERYKEKGNFNLDFIEGLVGRLESKIQLSNHDSSAVALLEQVKNQIKELEGSLPSQNNKCTAIRKEISDKQKILEPRLEDIIRGIGKKFSDLFKDVGTAGGVALNKKSKLFSDWKLEIMVQFRDEGKLTGLDSHTQSGGERAVSTVLYMIALQKFTQAPFRVVDEINQGMDTNFERLVHKAMVQNACEEGTSQYFLITPKLLTDLNYHEKMRIHCVMAGSYLPNPLEDHNIVHLGEVSNYDI</sequence>
<comment type="caution">
    <text evidence="6">The sequence shown here is derived from an EMBL/GenBank/DDBJ whole genome shotgun (WGS) entry which is preliminary data.</text>
</comment>
<dbReference type="PANTHER" id="PTHR45916:SF1">
    <property type="entry name" value="STRUCTURAL MAINTENANCE OF CHROMOSOMES PROTEIN 5"/>
    <property type="match status" value="1"/>
</dbReference>
<evidence type="ECO:0000256" key="1">
    <source>
        <dbReference type="ARBA" id="ARBA00010171"/>
    </source>
</evidence>
<organism evidence="6 7">
    <name type="scientific">Nakaseomyces bracarensis</name>
    <dbReference type="NCBI Taxonomy" id="273131"/>
    <lineage>
        <taxon>Eukaryota</taxon>
        <taxon>Fungi</taxon>
        <taxon>Dikarya</taxon>
        <taxon>Ascomycota</taxon>
        <taxon>Saccharomycotina</taxon>
        <taxon>Saccharomycetes</taxon>
        <taxon>Saccharomycetales</taxon>
        <taxon>Saccharomycetaceae</taxon>
        <taxon>Nakaseomyces</taxon>
    </lineage>
</organism>
<dbReference type="Pfam" id="PF02463">
    <property type="entry name" value="SMC_N"/>
    <property type="match status" value="1"/>
</dbReference>
<keyword evidence="3 4" id="KW-0175">Coiled coil</keyword>
<feature type="domain" description="RecF/RecN/SMC N-terminal" evidence="5">
    <location>
        <begin position="38"/>
        <end position="1061"/>
    </location>
</feature>